<name>A0A1F7FBQ5_UNCRA</name>
<comment type="subcellular location">
    <subcellularLocation>
        <location evidence="4">Cytoplasm</location>
    </subcellularLocation>
</comment>
<dbReference type="GO" id="GO:0016149">
    <property type="term" value="F:translation release factor activity, codon specific"/>
    <property type="evidence" value="ECO:0007669"/>
    <property type="project" value="UniProtKB-UniRule"/>
</dbReference>
<evidence type="ECO:0000259" key="6">
    <source>
        <dbReference type="PROSITE" id="PS00745"/>
    </source>
</evidence>
<comment type="caution">
    <text evidence="7">The sequence shown here is derived from an EMBL/GenBank/DDBJ whole genome shotgun (WGS) entry which is preliminary data.</text>
</comment>
<dbReference type="Gene3D" id="3.30.160.20">
    <property type="match status" value="1"/>
</dbReference>
<dbReference type="InterPro" id="IPR000352">
    <property type="entry name" value="Pep_chain_release_fac_I"/>
</dbReference>
<dbReference type="InterPro" id="IPR005139">
    <property type="entry name" value="PCRF"/>
</dbReference>
<dbReference type="EMBL" id="MFYX01000075">
    <property type="protein sequence ID" value="OGK04115.1"/>
    <property type="molecule type" value="Genomic_DNA"/>
</dbReference>
<dbReference type="SUPFAM" id="SSF75620">
    <property type="entry name" value="Release factor"/>
    <property type="match status" value="1"/>
</dbReference>
<dbReference type="InterPro" id="IPR004374">
    <property type="entry name" value="PrfB"/>
</dbReference>
<accession>A0A1F7FBQ5</accession>
<dbReference type="PANTHER" id="PTHR43116">
    <property type="entry name" value="PEPTIDE CHAIN RELEASE FACTOR 2"/>
    <property type="match status" value="1"/>
</dbReference>
<comment type="PTM">
    <text evidence="4">Methylated by PrmC. Methylation increases the termination efficiency of RF2.</text>
</comment>
<evidence type="ECO:0000256" key="5">
    <source>
        <dbReference type="NCBIfam" id="TIGR00020"/>
    </source>
</evidence>
<evidence type="ECO:0000256" key="2">
    <source>
        <dbReference type="ARBA" id="ARBA00022481"/>
    </source>
</evidence>
<dbReference type="GO" id="GO:0005737">
    <property type="term" value="C:cytoplasm"/>
    <property type="evidence" value="ECO:0007669"/>
    <property type="project" value="UniProtKB-SubCell"/>
</dbReference>
<feature type="modified residue" description="N5-methylglutamine" evidence="4">
    <location>
        <position position="245"/>
    </location>
</feature>
<evidence type="ECO:0000256" key="4">
    <source>
        <dbReference type="HAMAP-Rule" id="MF_00094"/>
    </source>
</evidence>
<evidence type="ECO:0000256" key="3">
    <source>
        <dbReference type="ARBA" id="ARBA00022917"/>
    </source>
</evidence>
<reference evidence="7 8" key="1">
    <citation type="journal article" date="2016" name="Nat. Commun.">
        <title>Thousands of microbial genomes shed light on interconnected biogeochemical processes in an aquifer system.</title>
        <authorList>
            <person name="Anantharaman K."/>
            <person name="Brown C.T."/>
            <person name="Hug L.A."/>
            <person name="Sharon I."/>
            <person name="Castelle C.J."/>
            <person name="Probst A.J."/>
            <person name="Thomas B.C."/>
            <person name="Singh A."/>
            <person name="Wilkins M.J."/>
            <person name="Karaoz U."/>
            <person name="Brodie E.L."/>
            <person name="Williams K.H."/>
            <person name="Hubbard S.S."/>
            <person name="Banfield J.F."/>
        </authorList>
    </citation>
    <scope>NUCLEOTIDE SEQUENCE [LARGE SCALE GENOMIC DNA]</scope>
</reference>
<proteinExistence type="inferred from homology"/>
<dbReference type="SMART" id="SM00937">
    <property type="entry name" value="PCRF"/>
    <property type="match status" value="1"/>
</dbReference>
<keyword evidence="3 4" id="KW-0648">Protein biosynthesis</keyword>
<dbReference type="PANTHER" id="PTHR43116:SF3">
    <property type="entry name" value="CLASS I PEPTIDE CHAIN RELEASE FACTOR"/>
    <property type="match status" value="1"/>
</dbReference>
<sequence length="358" mass="40560">MKETIQDLSDKLKDLYAILKIEERTAKVAELEKQSMASDFWNSQERAQKVLKAIKIEKKWLNDYAAAGKTIADATLFLEMLNEGDDPETRAELERSLKTAGAQVEALQLAKMLGGEDDACDAIFEINAGAGGTEAQDWASMLLRMYTRYCERRGFEAQLVDVQPGEEAGIKSAVLEVKGDFAFGYLKAEVGVHRLVRISPYDSNARRHTSFASAYVIPIQEEVDLKIEEMDIRVDTYRSGGAGGQHVNKTDSAVRMTHIPTGIVAQSQTERSQLKNRDSCFKLLKVRVFQHFREQQEKERDKKSFEKKKIEWGSQIRSYVLHPYNLVKDLRTDVETSNTSAVLDGDLDDFIRSFLLKF</sequence>
<evidence type="ECO:0000313" key="7">
    <source>
        <dbReference type="EMBL" id="OGK04115.1"/>
    </source>
</evidence>
<evidence type="ECO:0000313" key="8">
    <source>
        <dbReference type="Proteomes" id="UP000179243"/>
    </source>
</evidence>
<dbReference type="FunFam" id="3.30.160.20:FF:000004">
    <property type="entry name" value="Peptide chain release factor 1"/>
    <property type="match status" value="1"/>
</dbReference>
<dbReference type="NCBIfam" id="TIGR00020">
    <property type="entry name" value="prfB"/>
    <property type="match status" value="1"/>
</dbReference>
<dbReference type="Proteomes" id="UP000179243">
    <property type="component" value="Unassembled WGS sequence"/>
</dbReference>
<dbReference type="Pfam" id="PF03462">
    <property type="entry name" value="PCRF"/>
    <property type="match status" value="1"/>
</dbReference>
<organism evidence="7 8">
    <name type="scientific">Candidatus Raymondbacteria bacterium RIFOXYD12_FULL_49_13</name>
    <dbReference type="NCBI Taxonomy" id="1817890"/>
    <lineage>
        <taxon>Bacteria</taxon>
        <taxon>Raymondiibacteriota</taxon>
    </lineage>
</organism>
<gene>
    <name evidence="4" type="primary">prfB</name>
    <name evidence="7" type="ORF">A2519_19640</name>
</gene>
<protein>
    <recommendedName>
        <fullName evidence="4 5">Peptide chain release factor 2</fullName>
        <shortName evidence="4">RF-2</shortName>
    </recommendedName>
</protein>
<dbReference type="Pfam" id="PF00472">
    <property type="entry name" value="RF-1"/>
    <property type="match status" value="1"/>
</dbReference>
<dbReference type="Gene3D" id="1.20.58.410">
    <property type="entry name" value="Release factor"/>
    <property type="match status" value="1"/>
</dbReference>
<comment type="function">
    <text evidence="4">Peptide chain release factor 2 directs the termination of translation in response to the peptide chain termination codons UGA and UAA.</text>
</comment>
<dbReference type="HAMAP" id="MF_00094">
    <property type="entry name" value="Rel_fac_2"/>
    <property type="match status" value="1"/>
</dbReference>
<evidence type="ECO:0000256" key="1">
    <source>
        <dbReference type="ARBA" id="ARBA00010835"/>
    </source>
</evidence>
<dbReference type="Gene3D" id="3.30.70.1660">
    <property type="match status" value="1"/>
</dbReference>
<keyword evidence="2 4" id="KW-0488">Methylation</keyword>
<keyword evidence="4" id="KW-0963">Cytoplasm</keyword>
<comment type="similarity">
    <text evidence="1 4">Belongs to the prokaryotic/mitochondrial release factor family.</text>
</comment>
<dbReference type="InterPro" id="IPR045853">
    <property type="entry name" value="Pep_chain_release_fac_I_sf"/>
</dbReference>
<dbReference type="PROSITE" id="PS00745">
    <property type="entry name" value="RF_PROK_I"/>
    <property type="match status" value="1"/>
</dbReference>
<dbReference type="AlphaFoldDB" id="A0A1F7FBQ5"/>
<feature type="domain" description="Prokaryotic-type class I peptide chain release factors" evidence="6">
    <location>
        <begin position="238"/>
        <end position="254"/>
    </location>
</feature>